<dbReference type="InParanoid" id="D4H6U6"/>
<accession>D4H6U6</accession>
<feature type="transmembrane region" description="Helical" evidence="7">
    <location>
        <begin position="135"/>
        <end position="154"/>
    </location>
</feature>
<dbReference type="KEGG" id="dap:Dacet_1036"/>
<dbReference type="GO" id="GO:0005886">
    <property type="term" value="C:plasma membrane"/>
    <property type="evidence" value="ECO:0007669"/>
    <property type="project" value="UniProtKB-SubCell"/>
</dbReference>
<dbReference type="FunCoup" id="D4H6U6">
    <property type="interactions" value="87"/>
</dbReference>
<feature type="transmembrane region" description="Helical" evidence="7">
    <location>
        <begin position="108"/>
        <end position="129"/>
    </location>
</feature>
<evidence type="ECO:0000256" key="7">
    <source>
        <dbReference type="SAM" id="Phobius"/>
    </source>
</evidence>
<proteinExistence type="inferred from homology"/>
<dbReference type="eggNOG" id="COG2855">
    <property type="taxonomic scope" value="Bacteria"/>
</dbReference>
<feature type="transmembrane region" description="Helical" evidence="7">
    <location>
        <begin position="250"/>
        <end position="274"/>
    </location>
</feature>
<dbReference type="AlphaFoldDB" id="D4H6U6"/>
<name>D4H6U6_DENA2</name>
<evidence type="ECO:0000256" key="6">
    <source>
        <dbReference type="ARBA" id="ARBA00023136"/>
    </source>
</evidence>
<evidence type="ECO:0000256" key="2">
    <source>
        <dbReference type="ARBA" id="ARBA00007977"/>
    </source>
</evidence>
<keyword evidence="9" id="KW-1185">Reference proteome</keyword>
<evidence type="ECO:0000256" key="4">
    <source>
        <dbReference type="ARBA" id="ARBA00022692"/>
    </source>
</evidence>
<evidence type="ECO:0000313" key="8">
    <source>
        <dbReference type="EMBL" id="ADD67812.1"/>
    </source>
</evidence>
<feature type="transmembrane region" description="Helical" evidence="7">
    <location>
        <begin position="12"/>
        <end position="34"/>
    </location>
</feature>
<comment type="similarity">
    <text evidence="2">Belongs to the UPF0324 family.</text>
</comment>
<comment type="subcellular location">
    <subcellularLocation>
        <location evidence="1">Cell membrane</location>
        <topology evidence="1">Multi-pass membrane protein</topology>
    </subcellularLocation>
</comment>
<dbReference type="PANTHER" id="PTHR30106">
    <property type="entry name" value="INNER MEMBRANE PROTEIN YEIH-RELATED"/>
    <property type="match status" value="1"/>
</dbReference>
<dbReference type="EMBL" id="CP001968">
    <property type="protein sequence ID" value="ADD67812.1"/>
    <property type="molecule type" value="Genomic_DNA"/>
</dbReference>
<dbReference type="InterPro" id="IPR018383">
    <property type="entry name" value="UPF0324_pro"/>
</dbReference>
<evidence type="ECO:0000256" key="5">
    <source>
        <dbReference type="ARBA" id="ARBA00022989"/>
    </source>
</evidence>
<feature type="transmembrane region" description="Helical" evidence="7">
    <location>
        <begin position="227"/>
        <end position="244"/>
    </location>
</feature>
<dbReference type="STRING" id="522772.Dacet_1036"/>
<keyword evidence="3" id="KW-1003">Cell membrane</keyword>
<evidence type="ECO:0000256" key="3">
    <source>
        <dbReference type="ARBA" id="ARBA00022475"/>
    </source>
</evidence>
<feature type="transmembrane region" description="Helical" evidence="7">
    <location>
        <begin position="54"/>
        <end position="72"/>
    </location>
</feature>
<gene>
    <name evidence="8" type="ordered locus">Dacet_1036</name>
</gene>
<dbReference type="RefSeq" id="WP_013010343.1">
    <property type="nucleotide sequence ID" value="NC_013943.1"/>
</dbReference>
<feature type="transmembrane region" description="Helical" evidence="7">
    <location>
        <begin position="286"/>
        <end position="311"/>
    </location>
</feature>
<keyword evidence="6 7" id="KW-0472">Membrane</keyword>
<keyword evidence="4 7" id="KW-0812">Transmembrane</keyword>
<dbReference type="Pfam" id="PF03601">
    <property type="entry name" value="Cons_hypoth698"/>
    <property type="match status" value="1"/>
</dbReference>
<dbReference type="HOGENOM" id="CLU_033541_2_0_0"/>
<dbReference type="Proteomes" id="UP000002012">
    <property type="component" value="Chromosome"/>
</dbReference>
<reference evidence="8 9" key="1">
    <citation type="journal article" date="2010" name="Stand. Genomic Sci.">
        <title>Complete genome sequence of Denitrovibrio acetiphilus type strain (N2460).</title>
        <authorList>
            <person name="Kiss H."/>
            <person name="Lang E."/>
            <person name="Lapidus A."/>
            <person name="Copeland A."/>
            <person name="Nolan M."/>
            <person name="Glavina Del Rio T."/>
            <person name="Chen F."/>
            <person name="Lucas S."/>
            <person name="Tice H."/>
            <person name="Cheng J.F."/>
            <person name="Han C."/>
            <person name="Goodwin L."/>
            <person name="Pitluck S."/>
            <person name="Liolios K."/>
            <person name="Pati A."/>
            <person name="Ivanova N."/>
            <person name="Mavromatis K."/>
            <person name="Chen A."/>
            <person name="Palaniappan K."/>
            <person name="Land M."/>
            <person name="Hauser L."/>
            <person name="Chang Y.J."/>
            <person name="Jeffries C.D."/>
            <person name="Detter J.C."/>
            <person name="Brettin T."/>
            <person name="Spring S."/>
            <person name="Rohde M."/>
            <person name="Goker M."/>
            <person name="Woyke T."/>
            <person name="Bristow J."/>
            <person name="Eisen J.A."/>
            <person name="Markowitz V."/>
            <person name="Hugenholtz P."/>
            <person name="Kyrpides N.C."/>
            <person name="Klenk H.P."/>
        </authorList>
    </citation>
    <scope>NUCLEOTIDE SEQUENCE [LARGE SCALE GENOMIC DNA]</scope>
    <source>
        <strain evidence="9">DSM 12809 / NBRC 114555 / N2460</strain>
    </source>
</reference>
<keyword evidence="5 7" id="KW-1133">Transmembrane helix</keyword>
<dbReference type="OrthoDB" id="9811391at2"/>
<sequence>MQNLLSNFYLWVLVAIIISVFSKSPAVALCVGAAISMTLGNPVRKKTGNLAKKILQLAIVMLGFGLQINVVLKVGYASIWITMISISATMFVGYILGKLFSVERDLSILLSSGTAICGGSAIAAMSPAIGASEMHTAVAMAVVFLLNGLALIIFPHVGHMLNMSQNDFGLWSALAIHDTSSVVGAASIYGMQALAVGTTVKLTRALWILPLAFAGAKINNSENKAKFPWFLLFFLLAAMLRSYMPAYDDYFMQMAFIGKRMMVFTLFLIGAGLTVSELKKIGMKPLVMSVLLWVIVSVVSLTVILEGWAHFSMPMF</sequence>
<organism evidence="8 9">
    <name type="scientific">Denitrovibrio acetiphilus (strain DSM 12809 / NBRC 114555 / N2460)</name>
    <dbReference type="NCBI Taxonomy" id="522772"/>
    <lineage>
        <taxon>Bacteria</taxon>
        <taxon>Pseudomonadati</taxon>
        <taxon>Deferribacterota</taxon>
        <taxon>Deferribacteres</taxon>
        <taxon>Deferribacterales</taxon>
        <taxon>Geovibrionaceae</taxon>
        <taxon>Denitrovibrio</taxon>
    </lineage>
</organism>
<evidence type="ECO:0000313" key="9">
    <source>
        <dbReference type="Proteomes" id="UP000002012"/>
    </source>
</evidence>
<protein>
    <submittedName>
        <fullName evidence="8">Uncharacterized protein family UPF0324</fullName>
    </submittedName>
</protein>
<feature type="transmembrane region" description="Helical" evidence="7">
    <location>
        <begin position="78"/>
        <end position="96"/>
    </location>
</feature>
<dbReference type="PANTHER" id="PTHR30106:SF1">
    <property type="entry name" value="UPF0324 MEMBRANE PROTEIN FN0533"/>
    <property type="match status" value="1"/>
</dbReference>
<dbReference type="PaxDb" id="522772-Dacet_1036"/>
<evidence type="ECO:0000256" key="1">
    <source>
        <dbReference type="ARBA" id="ARBA00004651"/>
    </source>
</evidence>